<dbReference type="Proteomes" id="UP000277204">
    <property type="component" value="Unassembled WGS sequence"/>
</dbReference>
<gene>
    <name evidence="1" type="ORF">SMRZ_LOCUS17962</name>
</gene>
<dbReference type="AlphaFoldDB" id="A0A183MPI7"/>
<sequence>MWETWRTNQIAIDMRRYNLAVRRTSETHWTQVGQKRLYSGEVLLYSDHEENAPYTDGVVLTLSKEARKALIGWESHGSRIVKASFKTTKEEITRNFIQCYARNNDNNDDDKDLSMRGCNQSEQCVQEKS</sequence>
<protein>
    <submittedName>
        <fullName evidence="1">Uncharacterized protein</fullName>
    </submittedName>
</protein>
<keyword evidence="2" id="KW-1185">Reference proteome</keyword>
<evidence type="ECO:0000313" key="2">
    <source>
        <dbReference type="Proteomes" id="UP000277204"/>
    </source>
</evidence>
<accession>A0A183MPI7</accession>
<organism evidence="1 2">
    <name type="scientific">Schistosoma margrebowiei</name>
    <dbReference type="NCBI Taxonomy" id="48269"/>
    <lineage>
        <taxon>Eukaryota</taxon>
        <taxon>Metazoa</taxon>
        <taxon>Spiralia</taxon>
        <taxon>Lophotrochozoa</taxon>
        <taxon>Platyhelminthes</taxon>
        <taxon>Trematoda</taxon>
        <taxon>Digenea</taxon>
        <taxon>Strigeidida</taxon>
        <taxon>Schistosomatoidea</taxon>
        <taxon>Schistosomatidae</taxon>
        <taxon>Schistosoma</taxon>
    </lineage>
</organism>
<dbReference type="EMBL" id="UZAI01017510">
    <property type="protein sequence ID" value="VDP25917.1"/>
    <property type="molecule type" value="Genomic_DNA"/>
</dbReference>
<name>A0A183MPI7_9TREM</name>
<proteinExistence type="predicted"/>
<evidence type="ECO:0000313" key="1">
    <source>
        <dbReference type="EMBL" id="VDP25917.1"/>
    </source>
</evidence>
<reference evidence="1 2" key="1">
    <citation type="submission" date="2018-11" db="EMBL/GenBank/DDBJ databases">
        <authorList>
            <consortium name="Pathogen Informatics"/>
        </authorList>
    </citation>
    <scope>NUCLEOTIDE SEQUENCE [LARGE SCALE GENOMIC DNA]</scope>
    <source>
        <strain evidence="1 2">Zambia</strain>
    </source>
</reference>